<evidence type="ECO:0008006" key="3">
    <source>
        <dbReference type="Google" id="ProtNLM"/>
    </source>
</evidence>
<name>A0ABQ2PGI1_9NEIS</name>
<accession>A0ABQ2PGI1</accession>
<comment type="caution">
    <text evidence="1">The sequence shown here is derived from an EMBL/GenBank/DDBJ whole genome shotgun (WGS) entry which is preliminary data.</text>
</comment>
<dbReference type="InterPro" id="IPR014547">
    <property type="entry name" value="UCP028477"/>
</dbReference>
<dbReference type="Proteomes" id="UP000621859">
    <property type="component" value="Unassembled WGS sequence"/>
</dbReference>
<organism evidence="1 2">
    <name type="scientific">Silvimonas amylolytica</name>
    <dbReference type="NCBI Taxonomy" id="449663"/>
    <lineage>
        <taxon>Bacteria</taxon>
        <taxon>Pseudomonadati</taxon>
        <taxon>Pseudomonadota</taxon>
        <taxon>Betaproteobacteria</taxon>
        <taxon>Neisseriales</taxon>
        <taxon>Chitinibacteraceae</taxon>
        <taxon>Silvimonas</taxon>
    </lineage>
</organism>
<dbReference type="Pfam" id="PF09916">
    <property type="entry name" value="DUF2145"/>
    <property type="match status" value="1"/>
</dbReference>
<evidence type="ECO:0000313" key="2">
    <source>
        <dbReference type="Proteomes" id="UP000621859"/>
    </source>
</evidence>
<gene>
    <name evidence="1" type="ORF">GCM10010971_01700</name>
</gene>
<sequence length="228" mass="25682">MSQQLDKLQPRVALIARIGQDLSQYGLRYSHMGFVSQEAPGQPWRITHLLNDCGLATSRLWHEGLGNFFLDDMFSFDSLILIPDEKTQQALWPMLHDPLVLQRMHEPSYSVVSYPFSTLHQNSNQWPLELLAEALGGERIVNRDRAQAWLRANGYQPGTIKIGMLTRLGGRMFKANIAFDGQPGDRRAAGLIDVATVESVRQFMKALSIEHAEQEVVPVNLKTANSTQ</sequence>
<keyword evidence="2" id="KW-1185">Reference proteome</keyword>
<proteinExistence type="predicted"/>
<reference evidence="2" key="1">
    <citation type="journal article" date="2019" name="Int. J. Syst. Evol. Microbiol.">
        <title>The Global Catalogue of Microorganisms (GCM) 10K type strain sequencing project: providing services to taxonomists for standard genome sequencing and annotation.</title>
        <authorList>
            <consortium name="The Broad Institute Genomics Platform"/>
            <consortium name="The Broad Institute Genome Sequencing Center for Infectious Disease"/>
            <person name="Wu L."/>
            <person name="Ma J."/>
        </authorList>
    </citation>
    <scope>NUCLEOTIDE SEQUENCE [LARGE SCALE GENOMIC DNA]</scope>
    <source>
        <strain evidence="2">CGMCC 1.8860</strain>
    </source>
</reference>
<dbReference type="EMBL" id="BMLY01000001">
    <property type="protein sequence ID" value="GGP24351.1"/>
    <property type="molecule type" value="Genomic_DNA"/>
</dbReference>
<evidence type="ECO:0000313" key="1">
    <source>
        <dbReference type="EMBL" id="GGP24351.1"/>
    </source>
</evidence>
<protein>
    <recommendedName>
        <fullName evidence="3">DUF2145 domain-containing protein</fullName>
    </recommendedName>
</protein>